<sequence length="171" mass="18793">MKMHTKHNNVKDIFLYGLFIVALASLTFATSQIVSVENGNNIVSAQQEEEQQQQNQSSSSVPHNAKGHESHQVIIFQNSSDGTAYSGTVTFNLSKPADIISFEEITDEQSTDNVTKNIWEVGDRKFVPNTLLKNVTNGTVNFNGSGILAHSTLGDVYIGTFTLNDVKTTRK</sequence>
<feature type="region of interest" description="Disordered" evidence="1">
    <location>
        <begin position="46"/>
        <end position="65"/>
    </location>
</feature>
<dbReference type="GeneID" id="39420962"/>
<dbReference type="KEGG" id="nfn:NFRAN_1630"/>
<gene>
    <name evidence="2" type="ORF">NFRAN_1630</name>
</gene>
<reference evidence="2 3" key="1">
    <citation type="submission" date="2019-02" db="EMBL/GenBank/DDBJ databases">
        <authorList>
            <person name="Lehtovirta-Morley E L."/>
        </authorList>
    </citation>
    <scope>NUCLEOTIDE SEQUENCE [LARGE SCALE GENOMIC DNA]</scope>
    <source>
        <strain evidence="2">NFRAN1</strain>
    </source>
</reference>
<accession>A0A484IE68</accession>
<protein>
    <submittedName>
        <fullName evidence="2">Uncharacterized protein</fullName>
    </submittedName>
</protein>
<dbReference type="Proteomes" id="UP000294299">
    <property type="component" value="Chromosome NFRAN"/>
</dbReference>
<organism evidence="2 3">
    <name type="scientific">Candidatus Nitrosocosmicus franklandianus</name>
    <dbReference type="NCBI Taxonomy" id="1798806"/>
    <lineage>
        <taxon>Archaea</taxon>
        <taxon>Nitrososphaerota</taxon>
        <taxon>Nitrososphaeria</taxon>
        <taxon>Nitrososphaerales</taxon>
        <taxon>Nitrososphaeraceae</taxon>
        <taxon>Candidatus Nitrosocosmicus</taxon>
    </lineage>
</organism>
<dbReference type="EMBL" id="LR216287">
    <property type="protein sequence ID" value="VFJ13952.1"/>
    <property type="molecule type" value="Genomic_DNA"/>
</dbReference>
<dbReference type="AlphaFoldDB" id="A0A484IE68"/>
<evidence type="ECO:0000313" key="2">
    <source>
        <dbReference type="EMBL" id="VFJ13952.1"/>
    </source>
</evidence>
<dbReference type="OrthoDB" id="11413at2157"/>
<dbReference type="RefSeq" id="WP_172602186.1">
    <property type="nucleotide sequence ID" value="NZ_LR216287.1"/>
</dbReference>
<name>A0A484IE68_9ARCH</name>
<keyword evidence="3" id="KW-1185">Reference proteome</keyword>
<proteinExistence type="predicted"/>
<evidence type="ECO:0000256" key="1">
    <source>
        <dbReference type="SAM" id="MobiDB-lite"/>
    </source>
</evidence>
<evidence type="ECO:0000313" key="3">
    <source>
        <dbReference type="Proteomes" id="UP000294299"/>
    </source>
</evidence>